<keyword evidence="3" id="KW-1185">Reference proteome</keyword>
<dbReference type="EMBL" id="RAHH01000003">
    <property type="protein sequence ID" value="RJT46798.1"/>
    <property type="molecule type" value="Genomic_DNA"/>
</dbReference>
<keyword evidence="1" id="KW-0472">Membrane</keyword>
<sequence length="158" mass="18261">MGDEMKEYTLLKWVVYKLLTVFLVFVFLGLLYFVINFGELYQVLSLLRHKDIIVFDRGSIAAVGGIPMLIYILFFSLRTLFSKGLVAPKKQTVPGKVLMVFSILIFALSYIAMLIIPFVLMTSPYTRCHEEKLSAYYVLDPQLCTTITPEYWQSYDDK</sequence>
<dbReference type="OrthoDB" id="6630350at2"/>
<name>A0A419NDW4_9GAMM</name>
<dbReference type="AlphaFoldDB" id="A0A419NDW4"/>
<keyword evidence="1" id="KW-0812">Transmembrane</keyword>
<proteinExistence type="predicted"/>
<feature type="transmembrane region" description="Helical" evidence="1">
    <location>
        <begin position="14"/>
        <end position="37"/>
    </location>
</feature>
<evidence type="ECO:0000313" key="2">
    <source>
        <dbReference type="EMBL" id="RJT46798.1"/>
    </source>
</evidence>
<reference evidence="2 3" key="1">
    <citation type="submission" date="2018-09" db="EMBL/GenBank/DDBJ databases">
        <authorList>
            <person name="Le Fleche-Mateos A."/>
        </authorList>
    </citation>
    <scope>NUCLEOTIDE SEQUENCE [LARGE SCALE GENOMIC DNA]</scope>
    <source>
        <strain evidence="2 3">DSM 27399</strain>
    </source>
</reference>
<comment type="caution">
    <text evidence="2">The sequence shown here is derived from an EMBL/GenBank/DDBJ whole genome shotgun (WGS) entry which is preliminary data.</text>
</comment>
<feature type="transmembrane region" description="Helical" evidence="1">
    <location>
        <begin position="97"/>
        <end position="120"/>
    </location>
</feature>
<organism evidence="2 3">
    <name type="scientific">Rahnella woolbedingensis</name>
    <dbReference type="NCBI Taxonomy" id="1510574"/>
    <lineage>
        <taxon>Bacteria</taxon>
        <taxon>Pseudomonadati</taxon>
        <taxon>Pseudomonadota</taxon>
        <taxon>Gammaproteobacteria</taxon>
        <taxon>Enterobacterales</taxon>
        <taxon>Yersiniaceae</taxon>
        <taxon>Rahnella</taxon>
    </lineage>
</organism>
<evidence type="ECO:0000313" key="3">
    <source>
        <dbReference type="Proteomes" id="UP000284908"/>
    </source>
</evidence>
<dbReference type="Proteomes" id="UP000284908">
    <property type="component" value="Unassembled WGS sequence"/>
</dbReference>
<keyword evidence="1" id="KW-1133">Transmembrane helix</keyword>
<evidence type="ECO:0000256" key="1">
    <source>
        <dbReference type="SAM" id="Phobius"/>
    </source>
</evidence>
<feature type="transmembrane region" description="Helical" evidence="1">
    <location>
        <begin position="58"/>
        <end position="77"/>
    </location>
</feature>
<gene>
    <name evidence="2" type="ORF">D6C13_03135</name>
</gene>
<protein>
    <submittedName>
        <fullName evidence="2">DUF1240 domain-containing protein</fullName>
    </submittedName>
</protein>
<accession>A0A419NDW4</accession>